<dbReference type="InterPro" id="IPR003151">
    <property type="entry name" value="PIK-rel_kinase_FAT"/>
</dbReference>
<dbReference type="GO" id="GO:0005634">
    <property type="term" value="C:nucleus"/>
    <property type="evidence" value="ECO:0007669"/>
    <property type="project" value="TreeGrafter"/>
</dbReference>
<dbReference type="InterPro" id="IPR014009">
    <property type="entry name" value="PIK_FAT"/>
</dbReference>
<dbReference type="OrthoDB" id="2250022at2759"/>
<comment type="catalytic activity">
    <reaction evidence="9">
        <text>L-threonyl-[protein] + ATP = O-phospho-L-threonyl-[protein] + ADP + H(+)</text>
        <dbReference type="Rhea" id="RHEA:46608"/>
        <dbReference type="Rhea" id="RHEA-COMP:11060"/>
        <dbReference type="Rhea" id="RHEA-COMP:11605"/>
        <dbReference type="ChEBI" id="CHEBI:15378"/>
        <dbReference type="ChEBI" id="CHEBI:30013"/>
        <dbReference type="ChEBI" id="CHEBI:30616"/>
        <dbReference type="ChEBI" id="CHEBI:61977"/>
        <dbReference type="ChEBI" id="CHEBI:456216"/>
        <dbReference type="EC" id="2.7.11.1"/>
    </reaction>
</comment>
<reference evidence="15 16" key="2">
    <citation type="submission" date="2018-11" db="EMBL/GenBank/DDBJ databases">
        <authorList>
            <consortium name="Pathogen Informatics"/>
        </authorList>
    </citation>
    <scope>NUCLEOTIDE SEQUENCE [LARGE SCALE GENOMIC DNA]</scope>
</reference>
<dbReference type="GO" id="GO:0016242">
    <property type="term" value="P:negative regulation of macroautophagy"/>
    <property type="evidence" value="ECO:0007669"/>
    <property type="project" value="TreeGrafter"/>
</dbReference>
<reference evidence="17" key="1">
    <citation type="submission" date="2016-04" db="UniProtKB">
        <authorList>
            <consortium name="WormBaseParasite"/>
        </authorList>
    </citation>
    <scope>IDENTIFICATION</scope>
</reference>
<dbReference type="GO" id="GO:0044877">
    <property type="term" value="F:protein-containing complex binding"/>
    <property type="evidence" value="ECO:0007669"/>
    <property type="project" value="InterPro"/>
</dbReference>
<dbReference type="InterPro" id="IPR057564">
    <property type="entry name" value="HEAT_ATR"/>
</dbReference>
<dbReference type="PROSITE" id="PS51190">
    <property type="entry name" value="FATC"/>
    <property type="match status" value="1"/>
</dbReference>
<sequence>MDITLSRFLDGLKSTSDEIRLSTVAEIRRFVASELKEAAASNYAEFIEDLCVEFEGMLSGSDPNEKKGAILAIGCLAEIDFSAIAPYCSQFVNLLNLLSTSSNLPLLVLAARLLGEFGLLLPNDFADGQIKRACEYLKRGSLSASQKQFYVSFATLRLHSRVLTLREAALHTPTSYYHHLNKCLPVLLQYFRDKEIVLRDLVAMALRNTLAIAAENEIGRHGQQMSLDADVNIDGFGDSPSYTSANRTLTSSSSRQFLRGVSNTPIRKFSSSQQPAVPQATSYYCPVNEPPMIWYHQCVGQVLLTHTKAAAIKSSDHLASVSLPQAYRKMTRDEWTHGSLLILNELLVYANPEFEKLRNSLDGMVGQPIFHVLVVNQTEGELAVRSVNQTPWPVVISPSQKTELSLVPGAHLSALTSSVQVYGDEGVASELLRQQQFRQQRAVPLVSESCQRMLGANLDKIWELVLGCLNMKYTGVLHLVLKVIPRLVAFEKRTFLNRDILRTVINFLFDCVSRDREKGYALVTLGLMVHTVGEQFEKHGYLAQLISVLLNQLNSTKDVSTSKKRLGGLSIAVLLTIGLIAKALGSRACSSLKPLLDPMIARGLSQPMTMTCALVAEHIPELKRDVQDSLLKRINVILANSNGISGASSIALGNGTAPYVLGPVPPGTSTTGGHLAVAAPRATPTRGRTSLPHTSSVRVRTSSIPLPGFPWSEVFSRNSGNVESDLFDDVLSESQLVAVALRTLGSFDFEGYTLAHCVRHTAENFISISACGVRGIRLEGSAELVPDPMQKTLDAISDILGKLLIVGICDPDAEVRKCVFSSLDSQFDNYLAQSRHLSSLFVALNDEVFAIRGLVMQCLGRLSDVNPACVQPTLRSVLLKIITDLADSGTTKNREESAALVAILAATAPHFILPYGESLLHVIIPQIRNALPINLPKKLGACTFGCHGDVQAETNEITLNTALLASQSAAHSAAQAVQAVATATARGIVQQFGRSVPSTRCTFPTAGQTTAVCARAVVAANQAAHSAAIAAKVISTAIGRQGKCGSTLCDELPPSHFLGCSELPWSGSCELDLLIGEPHETLPGTSQEFLAAAASLGGFEGSETSRGFFVGTLDAIRPGEIGGFMSPNQLPISGTLRNGRRILENTNAIWREPKGLVVALFSALAHLSSVCPQAVVTLMDDLIPVLVYMLQDPTCHAKRSVAAWAFGVLVSNTGYVVRPYMKHPDLMELLFALLRSVESKSIQVEILRLLGLIGAVDPFKLKVSMGQYNYIQETDTAVSQYDIVESRDVDITQSELLVNLCWDNREEFFAGYSLSALINILREPGMRSNWDHVVQVIASVLESFNQRAIPCLHQVMMELFKCLQGLHETKLQEAITYHMCSIVQIIGPFAKEFASEIVDIITTYWNFSASHIVQRNCIRLAGVIAKAIKTDFRPSMPRLVPCILRSLKQEMVDENLIVLCELISDLGSLLDGHLHILLPALTALVANLEDTPYEHLLRTALEAKTAQSTQPITTVMTIPANACSVPVGQSTAMQALSSSCSPESADVMSAASPSYLDDSFVMGTPVDSMLVDSAGGAGGSVTIPSRSALRAAQRAANSPSVPGSLQTRLAALRCMAQITEVLCVESLATNIVQPLCRLLNALYERSMAVVEVKNKPSAPQVALRALYPSCMDVISNLALQMGSRFKFIMPVVQVTLNLVSIPHKRFEMAMEKVNGDGYRRPNLSADGQLISKDSHANFTRKTDPDKLVKNHTLNSLNLQRAWQSSRLSSPEDWSLWLKTFSVSLLRESPSPAIRACARLTTIAPHISRRLFNAAFMSCWKELRDAEQDDLINTLENVLRLPSSASQSKEISQVILNLEEFMAHADKFSGKTPRVHLPLPLNLLADRAMKNRAFAKALRYKELEFLDEVEKRSNPSPATLASLLAIYDKLQLTEASNGVLLYATKNPRNNCMTQVYLFLLDFESVFSVCYDITLFFSEQTDEELWYEKLHNWDRAIALCDRKLEDERIRDKTKPILCRLRCLHSLGQWSQLESMAWERWGQLSDGAREQVATLATSAAITIGAWGRAAHYTQAFAPADHEGGFYRALLALHEGNYAAALDEVAKSRSILAANLVPLTTEGYQRTYPDLVDAQLLSEVEEVIQYKLVPERREVLHEAWHHRLLGCQSVVEDWGRIIQLRRLVLDPRENIKSCLRYAGLCRRSGRLSLSLQVLLRMMPKDPSEVAWNEVVPTPDPAIVFSYAKLLWASGSREEAVTRLQVLRDSVIEPSLRVQTAKLEEVSQEVAQQPFLPSTSITDITTRIDDLRSLMANITVEYTILNSRCSLRLGSWYTDLYIRSSPDSGGSRPPGSGLFSYGSGVNQLKQFSIFSETQQNITADAGVVSLGGNVHFLDDKLMMMYNFVIKCYRAATEHSPGNRAAWQAWAMANYDLSTRLGAEQAQLDQKEIQIKQVIASDSSFDRTALKQSLAGLSQRRSILQKSIEQLAAPSDILRLINLLFQFGHLSEIREIAREGLGKIRLQNWLPVLQQLLARIDTPHEHVANIIVDLLIAVGRQFPQALIYSLVLSFKSGGSDRRRYYATKILYFMEEHSPRLVYEAFLLNEELIRLSVSWMEMWFECLEDASRVYFGEKDTGKMFKLLYPLHQVMERGHETANEAAFLQEFGKELNNSRIYCERFENQGMRADLQQAWEGYYTLYRTLSKRVSNLSSLDLTCAAPRLHAYGKDWMLAVPGTYKPHLPLVRLVGVKNCLMVMTSKQHPRKCTMLGSNGKTYVFLLKGHEDTRQDERVMQFFGLINTLLMTNPETLRRNLTIQRFSIIPLSTNTGLIGWVPNSDTLHSLIREYRDKTDITLNQEHREMLHLAPDFDRLNLSQKTEVFEAGLRVSSGRDLATILWLKSHNSEVWLERRTTFIRSIAVMSMVGYILGLGDRHPSNLMLCRETGKIVHIDFGDCFEVAMMREKYPEKVPFRLTRMLVAAMEVTGIDGVYRHTCETMMQLMRSNRDSLLAVLEAFIHDPLLQWVLLENKRLVLGPAAGAGVAANSQGVPPPAPPLSANSTTQAQQQQQQQLIDSEGELHSKVPLGAGVGGGVGYTQTRLSQQSQNTPAHLRNIPYVFTDPNYPSSLSLRDCRHINPWRHHLCNGPWLGCYETAKAMRCQTESGAIVCERVGMQNFIFSAKPPSESEYYDEMPTGGMGNTRARDVLSRIRRKLDGNENGAQTSVPLQVDDLIREATSVRNISQMYIGWSVLESLTIQANFDRKRKFNSVILEAAKVST</sequence>
<feature type="domain" description="PI3K/PI4K catalytic" evidence="12">
    <location>
        <begin position="2742"/>
        <end position="3055"/>
    </location>
</feature>
<dbReference type="InterPro" id="IPR016024">
    <property type="entry name" value="ARM-type_fold"/>
</dbReference>
<proteinExistence type="inferred from homology"/>
<dbReference type="Gene3D" id="1.25.10.10">
    <property type="entry name" value="Leucine-rich Repeat Variant"/>
    <property type="match status" value="5"/>
</dbReference>
<keyword evidence="5" id="KW-0677">Repeat</keyword>
<organism evidence="17">
    <name type="scientific">Hydatigena taeniaeformis</name>
    <name type="common">Feline tapeworm</name>
    <name type="synonym">Taenia taeniaeformis</name>
    <dbReference type="NCBI Taxonomy" id="6205"/>
    <lineage>
        <taxon>Eukaryota</taxon>
        <taxon>Metazoa</taxon>
        <taxon>Spiralia</taxon>
        <taxon>Lophotrochozoa</taxon>
        <taxon>Platyhelminthes</taxon>
        <taxon>Cestoda</taxon>
        <taxon>Eucestoda</taxon>
        <taxon>Cyclophyllidea</taxon>
        <taxon>Taeniidae</taxon>
        <taxon>Hydatigera</taxon>
    </lineage>
</organism>
<dbReference type="PROSITE" id="PS50290">
    <property type="entry name" value="PI3_4_KINASE_3"/>
    <property type="match status" value="1"/>
</dbReference>
<dbReference type="FunFam" id="1.10.1070.11:FF:000029">
    <property type="entry name" value="Serine/threonine-protein kinase TOR"/>
    <property type="match status" value="1"/>
</dbReference>
<dbReference type="STRING" id="6205.A0A0R3WHT7"/>
<dbReference type="InterPro" id="IPR036940">
    <property type="entry name" value="PI3/4_kinase_cat_sf"/>
</dbReference>
<dbReference type="Pfam" id="PF02259">
    <property type="entry name" value="FAT"/>
    <property type="match status" value="1"/>
</dbReference>
<evidence type="ECO:0000256" key="1">
    <source>
        <dbReference type="ARBA" id="ARBA00011031"/>
    </source>
</evidence>
<dbReference type="Pfam" id="PF11865">
    <property type="entry name" value="mTOR_dom"/>
    <property type="match status" value="1"/>
</dbReference>
<dbReference type="GO" id="GO:0005524">
    <property type="term" value="F:ATP binding"/>
    <property type="evidence" value="ECO:0007669"/>
    <property type="project" value="UniProtKB-KW"/>
</dbReference>
<dbReference type="EMBL" id="UYWX01000008">
    <property type="protein sequence ID" value="VDM15903.1"/>
    <property type="molecule type" value="Genomic_DNA"/>
</dbReference>
<dbReference type="Pfam" id="PF02260">
    <property type="entry name" value="FATC"/>
    <property type="match status" value="1"/>
</dbReference>
<dbReference type="InterPro" id="IPR036738">
    <property type="entry name" value="FRB_sf"/>
</dbReference>
<dbReference type="Pfam" id="PF23593">
    <property type="entry name" value="HEAT_ATR"/>
    <property type="match status" value="1"/>
</dbReference>
<feature type="domain" description="FATC" evidence="14">
    <location>
        <begin position="3211"/>
        <end position="3243"/>
    </location>
</feature>
<dbReference type="GO" id="GO:0031931">
    <property type="term" value="C:TORC1 complex"/>
    <property type="evidence" value="ECO:0007669"/>
    <property type="project" value="TreeGrafter"/>
</dbReference>
<dbReference type="PROSITE" id="PS00916">
    <property type="entry name" value="PI3_4_KINASE_2"/>
    <property type="match status" value="1"/>
</dbReference>
<gene>
    <name evidence="15" type="ORF">TTAC_LOCUS125</name>
</gene>
<dbReference type="InterPro" id="IPR050517">
    <property type="entry name" value="DDR_Repair_Kinase"/>
</dbReference>
<keyword evidence="8" id="KW-0067">ATP-binding</keyword>
<dbReference type="GO" id="GO:0004674">
    <property type="term" value="F:protein serine/threonine kinase activity"/>
    <property type="evidence" value="ECO:0007669"/>
    <property type="project" value="UniProtKB-KW"/>
</dbReference>
<keyword evidence="4" id="KW-0808">Transferase</keyword>
<evidence type="ECO:0000259" key="13">
    <source>
        <dbReference type="PROSITE" id="PS51189"/>
    </source>
</evidence>
<dbReference type="SMART" id="SM01345">
    <property type="entry name" value="Rapamycin_bind"/>
    <property type="match status" value="1"/>
</dbReference>
<keyword evidence="16" id="KW-1185">Reference proteome</keyword>
<comment type="catalytic activity">
    <reaction evidence="10">
        <text>L-seryl-[protein] + ATP = O-phospho-L-seryl-[protein] + ADP + H(+)</text>
        <dbReference type="Rhea" id="RHEA:17989"/>
        <dbReference type="Rhea" id="RHEA-COMP:9863"/>
        <dbReference type="Rhea" id="RHEA-COMP:11604"/>
        <dbReference type="ChEBI" id="CHEBI:15378"/>
        <dbReference type="ChEBI" id="CHEBI:29999"/>
        <dbReference type="ChEBI" id="CHEBI:30616"/>
        <dbReference type="ChEBI" id="CHEBI:83421"/>
        <dbReference type="ChEBI" id="CHEBI:456216"/>
        <dbReference type="EC" id="2.7.11.1"/>
    </reaction>
</comment>
<dbReference type="Gene3D" id="1.20.120.150">
    <property type="entry name" value="FKBP12-rapamycin binding domain"/>
    <property type="match status" value="1"/>
</dbReference>
<evidence type="ECO:0000256" key="9">
    <source>
        <dbReference type="ARBA" id="ARBA00047899"/>
    </source>
</evidence>
<dbReference type="InterPro" id="IPR009076">
    <property type="entry name" value="FRB_dom"/>
</dbReference>
<keyword evidence="3" id="KW-0723">Serine/threonine-protein kinase</keyword>
<protein>
    <recommendedName>
        <fullName evidence="2">non-specific serine/threonine protein kinase</fullName>
        <ecNumber evidence="2">2.7.11.1</ecNumber>
    </recommendedName>
</protein>
<dbReference type="InterPro" id="IPR000403">
    <property type="entry name" value="PI3/4_kinase_cat_dom"/>
</dbReference>
<dbReference type="GO" id="GO:0031932">
    <property type="term" value="C:TORC2 complex"/>
    <property type="evidence" value="ECO:0007669"/>
    <property type="project" value="TreeGrafter"/>
</dbReference>
<dbReference type="InterPro" id="IPR011009">
    <property type="entry name" value="Kinase-like_dom_sf"/>
</dbReference>
<comment type="similarity">
    <text evidence="1">Belongs to the PI3/PI4-kinase family.</text>
</comment>
<dbReference type="InterPro" id="IPR011989">
    <property type="entry name" value="ARM-like"/>
</dbReference>
<dbReference type="Gene3D" id="1.10.1070.11">
    <property type="entry name" value="Phosphatidylinositol 3-/4-kinase, catalytic domain"/>
    <property type="match status" value="1"/>
</dbReference>
<dbReference type="PANTHER" id="PTHR11139">
    <property type="entry name" value="ATAXIA TELANGIECTASIA MUTATED ATM -RELATED"/>
    <property type="match status" value="1"/>
</dbReference>
<dbReference type="FunFam" id="3.30.1010.10:FF:000006">
    <property type="entry name" value="Serine/threonine-protein kinase TOR"/>
    <property type="match status" value="1"/>
</dbReference>
<dbReference type="PROSITE" id="PS51189">
    <property type="entry name" value="FAT"/>
    <property type="match status" value="1"/>
</dbReference>
<dbReference type="InterPro" id="IPR026683">
    <property type="entry name" value="TOR_cat"/>
</dbReference>
<evidence type="ECO:0000313" key="15">
    <source>
        <dbReference type="EMBL" id="VDM15903.1"/>
    </source>
</evidence>
<evidence type="ECO:0000259" key="12">
    <source>
        <dbReference type="PROSITE" id="PS50290"/>
    </source>
</evidence>
<dbReference type="GO" id="GO:0005737">
    <property type="term" value="C:cytoplasm"/>
    <property type="evidence" value="ECO:0007669"/>
    <property type="project" value="TreeGrafter"/>
</dbReference>
<dbReference type="SMART" id="SM01343">
    <property type="entry name" value="FATC"/>
    <property type="match status" value="1"/>
</dbReference>
<name>A0A0R3WHT7_HYDTA</name>
<evidence type="ECO:0000256" key="11">
    <source>
        <dbReference type="SAM" id="MobiDB-lite"/>
    </source>
</evidence>
<evidence type="ECO:0000256" key="5">
    <source>
        <dbReference type="ARBA" id="ARBA00022737"/>
    </source>
</evidence>
<dbReference type="Pfam" id="PF00454">
    <property type="entry name" value="PI3_PI4_kinase"/>
    <property type="match status" value="1"/>
</dbReference>
<dbReference type="SUPFAM" id="SSF48371">
    <property type="entry name" value="ARM repeat"/>
    <property type="match status" value="2"/>
</dbReference>
<dbReference type="SMART" id="SM01346">
    <property type="entry name" value="DUF3385"/>
    <property type="match status" value="1"/>
</dbReference>
<evidence type="ECO:0000259" key="14">
    <source>
        <dbReference type="PROSITE" id="PS51190"/>
    </source>
</evidence>
<dbReference type="FunFam" id="1.20.120.150:FF:000001">
    <property type="entry name" value="Serine/threonine-protein kinase TOR"/>
    <property type="match status" value="1"/>
</dbReference>
<dbReference type="GO" id="GO:0031929">
    <property type="term" value="P:TOR signaling"/>
    <property type="evidence" value="ECO:0007669"/>
    <property type="project" value="TreeGrafter"/>
</dbReference>
<evidence type="ECO:0000256" key="2">
    <source>
        <dbReference type="ARBA" id="ARBA00012513"/>
    </source>
</evidence>
<dbReference type="SMART" id="SM00146">
    <property type="entry name" value="PI3Kc"/>
    <property type="match status" value="1"/>
</dbReference>
<dbReference type="Gene3D" id="3.30.1010.10">
    <property type="entry name" value="Phosphatidylinositol 3-kinase Catalytic Subunit, Chain A, domain 4"/>
    <property type="match status" value="1"/>
</dbReference>
<dbReference type="WBParaSite" id="TTAC_0000012401-mRNA-1">
    <property type="protein sequence ID" value="TTAC_0000012401-mRNA-1"/>
    <property type="gene ID" value="TTAC_0000012401"/>
</dbReference>
<evidence type="ECO:0000256" key="10">
    <source>
        <dbReference type="ARBA" id="ARBA00048679"/>
    </source>
</evidence>
<keyword evidence="6" id="KW-0547">Nucleotide-binding</keyword>
<dbReference type="EC" id="2.7.11.1" evidence="2"/>
<dbReference type="SUPFAM" id="SSF56112">
    <property type="entry name" value="Protein kinase-like (PK-like)"/>
    <property type="match status" value="1"/>
</dbReference>
<dbReference type="CDD" id="cd05169">
    <property type="entry name" value="PIKKc_TOR"/>
    <property type="match status" value="1"/>
</dbReference>
<evidence type="ECO:0000256" key="8">
    <source>
        <dbReference type="ARBA" id="ARBA00022840"/>
    </source>
</evidence>
<evidence type="ECO:0000256" key="3">
    <source>
        <dbReference type="ARBA" id="ARBA00022527"/>
    </source>
</evidence>
<evidence type="ECO:0000256" key="6">
    <source>
        <dbReference type="ARBA" id="ARBA00022741"/>
    </source>
</evidence>
<evidence type="ECO:0000313" key="17">
    <source>
        <dbReference type="WBParaSite" id="TTAC_0000012401-mRNA-1"/>
    </source>
</evidence>
<dbReference type="InterPro" id="IPR024585">
    <property type="entry name" value="mTOR_dom"/>
</dbReference>
<evidence type="ECO:0000313" key="16">
    <source>
        <dbReference type="Proteomes" id="UP000274429"/>
    </source>
</evidence>
<dbReference type="Proteomes" id="UP000274429">
    <property type="component" value="Unassembled WGS sequence"/>
</dbReference>
<accession>A0A0R3WHT7</accession>
<evidence type="ECO:0000256" key="7">
    <source>
        <dbReference type="ARBA" id="ARBA00022777"/>
    </source>
</evidence>
<dbReference type="Pfam" id="PF08771">
    <property type="entry name" value="FRB_dom"/>
    <property type="match status" value="1"/>
</dbReference>
<dbReference type="InterPro" id="IPR003152">
    <property type="entry name" value="FATC_dom"/>
</dbReference>
<keyword evidence="7" id="KW-0418">Kinase</keyword>
<dbReference type="InterPro" id="IPR018936">
    <property type="entry name" value="PI3/4_kinase_CS"/>
</dbReference>
<dbReference type="PANTHER" id="PTHR11139:SF9">
    <property type="entry name" value="SERINE_THREONINE-PROTEIN KINASE MTOR"/>
    <property type="match status" value="1"/>
</dbReference>
<dbReference type="SUPFAM" id="SSF47212">
    <property type="entry name" value="FKBP12-rapamycin-binding domain of FKBP-rapamycin-associated protein (FRAP)"/>
    <property type="match status" value="1"/>
</dbReference>
<feature type="region of interest" description="Disordered" evidence="11">
    <location>
        <begin position="3034"/>
        <end position="3064"/>
    </location>
</feature>
<feature type="domain" description="FAT" evidence="13">
    <location>
        <begin position="1882"/>
        <end position="2566"/>
    </location>
</feature>
<evidence type="ECO:0000256" key="4">
    <source>
        <dbReference type="ARBA" id="ARBA00022679"/>
    </source>
</evidence>